<keyword evidence="3" id="KW-1185">Reference proteome</keyword>
<dbReference type="Pfam" id="PF01425">
    <property type="entry name" value="Amidase"/>
    <property type="match status" value="1"/>
</dbReference>
<organism evidence="2 3">
    <name type="scientific">Marinococcus luteus</name>
    <dbReference type="NCBI Taxonomy" id="1122204"/>
    <lineage>
        <taxon>Bacteria</taxon>
        <taxon>Bacillati</taxon>
        <taxon>Bacillota</taxon>
        <taxon>Bacilli</taxon>
        <taxon>Bacillales</taxon>
        <taxon>Bacillaceae</taxon>
        <taxon>Marinococcus</taxon>
    </lineage>
</organism>
<dbReference type="OrthoDB" id="9811471at2"/>
<dbReference type="PANTHER" id="PTHR46310:SF7">
    <property type="entry name" value="AMIDASE 1"/>
    <property type="match status" value="1"/>
</dbReference>
<dbReference type="RefSeq" id="WP_091612736.1">
    <property type="nucleotide sequence ID" value="NZ_FNNC01000002.1"/>
</dbReference>
<dbReference type="Gene3D" id="3.90.1300.10">
    <property type="entry name" value="Amidase signature (AS) domain"/>
    <property type="match status" value="1"/>
</dbReference>
<dbReference type="STRING" id="1122204.SAMN05421781_1325"/>
<dbReference type="NCBIfam" id="NF006169">
    <property type="entry name" value="PRK08310.1"/>
    <property type="match status" value="1"/>
</dbReference>
<name>A0A1H2TD13_9BACI</name>
<gene>
    <name evidence="2" type="ORF">SAMN05421781_1325</name>
</gene>
<accession>A0A1H2TD13</accession>
<evidence type="ECO:0000313" key="2">
    <source>
        <dbReference type="EMBL" id="SDW41144.1"/>
    </source>
</evidence>
<dbReference type="SUPFAM" id="SSF75304">
    <property type="entry name" value="Amidase signature (AS) enzymes"/>
    <property type="match status" value="1"/>
</dbReference>
<feature type="domain" description="Amidase" evidence="1">
    <location>
        <begin position="17"/>
        <end position="178"/>
    </location>
</feature>
<dbReference type="InterPro" id="IPR036928">
    <property type="entry name" value="AS_sf"/>
</dbReference>
<evidence type="ECO:0000313" key="3">
    <source>
        <dbReference type="Proteomes" id="UP000199488"/>
    </source>
</evidence>
<dbReference type="AlphaFoldDB" id="A0A1H2TD13"/>
<protein>
    <submittedName>
        <fullName evidence="2">Amidase</fullName>
    </submittedName>
</protein>
<sequence>MNKQEAFMNKKLRLEPAMNGSLSGYTFAVKDVFAIHGEKTSAGHPECLRTHPENTATAPAIERLLRSGAALTGTTISDELMYSLHGDNVHYGMPVNPADPEAIPGGSSSGSASAAASGSVDAALGTDTGGSVRVPSSYCGLYGIRPTHGAVSLEGVVPLAPSFDTVGWMSRDPEVLQQVGEALLPAGEEETPYRTIWWEEEAWADYADEYKQTLGRVFSAVQAQAETLNENRLAEDSLAEWAEVFRLHQAVEIGEMHREWIREHKPTFGPGVRDRFSFATDTRRQNYPHIFEKRKQMQDEVQRRLGKDTVMVIPTVPGPAPKIQSGEDDIQAVRKRTMQLTCIAGIGGLPQVTIPVERPGKAPLSISIIAGRHDDRRLLSFVQHVVRHLQNTDL</sequence>
<dbReference type="EMBL" id="FNNC01000002">
    <property type="protein sequence ID" value="SDW41144.1"/>
    <property type="molecule type" value="Genomic_DNA"/>
</dbReference>
<reference evidence="2 3" key="1">
    <citation type="submission" date="2016-10" db="EMBL/GenBank/DDBJ databases">
        <authorList>
            <person name="de Groot N.N."/>
        </authorList>
    </citation>
    <scope>NUCLEOTIDE SEQUENCE [LARGE SCALE GENOMIC DNA]</scope>
    <source>
        <strain evidence="2 3">DSM 23126</strain>
    </source>
</reference>
<dbReference type="InterPro" id="IPR023631">
    <property type="entry name" value="Amidase_dom"/>
</dbReference>
<proteinExistence type="predicted"/>
<dbReference type="PANTHER" id="PTHR46310">
    <property type="entry name" value="AMIDASE 1"/>
    <property type="match status" value="1"/>
</dbReference>
<evidence type="ECO:0000259" key="1">
    <source>
        <dbReference type="Pfam" id="PF01425"/>
    </source>
</evidence>
<dbReference type="Proteomes" id="UP000199488">
    <property type="component" value="Unassembled WGS sequence"/>
</dbReference>